<feature type="transmembrane region" description="Helical" evidence="7">
    <location>
        <begin position="82"/>
        <end position="100"/>
    </location>
</feature>
<keyword evidence="4 7" id="KW-0812">Transmembrane</keyword>
<dbReference type="GO" id="GO:0016020">
    <property type="term" value="C:membrane"/>
    <property type="evidence" value="ECO:0007669"/>
    <property type="project" value="TreeGrafter"/>
</dbReference>
<dbReference type="GO" id="GO:0022857">
    <property type="term" value="F:transmembrane transporter activity"/>
    <property type="evidence" value="ECO:0007669"/>
    <property type="project" value="InterPro"/>
</dbReference>
<evidence type="ECO:0000256" key="1">
    <source>
        <dbReference type="ARBA" id="ARBA00004127"/>
    </source>
</evidence>
<keyword evidence="5 7" id="KW-1133">Transmembrane helix</keyword>
<evidence type="ECO:0000256" key="3">
    <source>
        <dbReference type="ARBA" id="ARBA00022448"/>
    </source>
</evidence>
<evidence type="ECO:0000256" key="5">
    <source>
        <dbReference type="ARBA" id="ARBA00022989"/>
    </source>
</evidence>
<evidence type="ECO:0000313" key="9">
    <source>
        <dbReference type="Proteomes" id="UP000295146"/>
    </source>
</evidence>
<dbReference type="OrthoDB" id="4395893at2"/>
<evidence type="ECO:0000313" key="8">
    <source>
        <dbReference type="EMBL" id="TDW54786.1"/>
    </source>
</evidence>
<proteinExistence type="inferred from homology"/>
<evidence type="ECO:0000256" key="4">
    <source>
        <dbReference type="ARBA" id="ARBA00022692"/>
    </source>
</evidence>
<feature type="transmembrane region" description="Helical" evidence="7">
    <location>
        <begin position="140"/>
        <end position="158"/>
    </location>
</feature>
<keyword evidence="6 7" id="KW-0472">Membrane</keyword>
<keyword evidence="3" id="KW-0813">Transport</keyword>
<sequence length="414" mass="41772">MTAATEAPVGSGTRGDEVRIGIALSAMGFVLAGLGACVAILARDLDEPPGRLALLSSGFAVGLVVVALIGPRLLRSWSMPTAMAFGSVVCAFGAVLIAVAPVYAVVIAGTLCVGLGGAMLTLVAPLMLNGPTAAVRLSRVNAVASGTGILAPLAIGALDGLGPSGRLAMLAAAPPLVLLAVLTRRLRPVTPAAGRRTDQPFRRAGGREEQPVAVLIDSAPAVGLGRKWRGRVGRQVVMDVGIGWLRVVLSVSVEFCFVVWAVARLVATGLPTATAALLGSAFPIGMAAGRAIGPIRWRGWSPVLPSGAFAACGTLMVSLFDTPAIVALGLVVAGLGVAPLYPVTLAALVATPGLSSARLSAIGALASGTAILLAPAILALLARVVDLRTAYLVTLPLIAILLLLSRRSGRTAFV</sequence>
<dbReference type="PANTHER" id="PTHR23514">
    <property type="entry name" value="BYPASS OF STOP CODON PROTEIN 6"/>
    <property type="match status" value="1"/>
</dbReference>
<protein>
    <submittedName>
        <fullName evidence="8">Fucose permease</fullName>
    </submittedName>
</protein>
<feature type="transmembrane region" description="Helical" evidence="7">
    <location>
        <begin position="106"/>
        <end position="128"/>
    </location>
</feature>
<accession>A0A4R8BJR5</accession>
<dbReference type="Pfam" id="PF07690">
    <property type="entry name" value="MFS_1"/>
    <property type="match status" value="1"/>
</dbReference>
<comment type="subcellular location">
    <subcellularLocation>
        <location evidence="1">Endomembrane system</location>
        <topology evidence="1">Multi-pass membrane protein</topology>
    </subcellularLocation>
</comment>
<feature type="transmembrane region" description="Helical" evidence="7">
    <location>
        <begin position="236"/>
        <end position="263"/>
    </location>
</feature>
<dbReference type="SUPFAM" id="SSF103473">
    <property type="entry name" value="MFS general substrate transporter"/>
    <property type="match status" value="1"/>
</dbReference>
<feature type="transmembrane region" description="Helical" evidence="7">
    <location>
        <begin position="20"/>
        <end position="41"/>
    </location>
</feature>
<gene>
    <name evidence="8" type="ORF">EV653_8108</name>
</gene>
<dbReference type="InterPro" id="IPR011701">
    <property type="entry name" value="MFS"/>
</dbReference>
<feature type="transmembrane region" description="Helical" evidence="7">
    <location>
        <begin position="300"/>
        <end position="320"/>
    </location>
</feature>
<dbReference type="RefSeq" id="WP_134111541.1">
    <property type="nucleotide sequence ID" value="NZ_SODP01000005.1"/>
</dbReference>
<dbReference type="GO" id="GO:0012505">
    <property type="term" value="C:endomembrane system"/>
    <property type="evidence" value="ECO:0007669"/>
    <property type="project" value="UniProtKB-SubCell"/>
</dbReference>
<comment type="caution">
    <text evidence="8">The sequence shown here is derived from an EMBL/GenBank/DDBJ whole genome shotgun (WGS) entry which is preliminary data.</text>
</comment>
<evidence type="ECO:0000256" key="7">
    <source>
        <dbReference type="SAM" id="Phobius"/>
    </source>
</evidence>
<name>A0A4R8BJR5_9ACTN</name>
<dbReference type="InterPro" id="IPR036259">
    <property type="entry name" value="MFS_trans_sf"/>
</dbReference>
<feature type="transmembrane region" description="Helical" evidence="7">
    <location>
        <begin position="164"/>
        <end position="182"/>
    </location>
</feature>
<keyword evidence="9" id="KW-1185">Reference proteome</keyword>
<organism evidence="8 9">
    <name type="scientific">Kribbella pratensis</name>
    <dbReference type="NCBI Taxonomy" id="2512112"/>
    <lineage>
        <taxon>Bacteria</taxon>
        <taxon>Bacillati</taxon>
        <taxon>Actinomycetota</taxon>
        <taxon>Actinomycetes</taxon>
        <taxon>Propionibacteriales</taxon>
        <taxon>Kribbellaceae</taxon>
        <taxon>Kribbella</taxon>
    </lineage>
</organism>
<feature type="transmembrane region" description="Helical" evidence="7">
    <location>
        <begin position="362"/>
        <end position="382"/>
    </location>
</feature>
<evidence type="ECO:0000256" key="2">
    <source>
        <dbReference type="ARBA" id="ARBA00008335"/>
    </source>
</evidence>
<comment type="similarity">
    <text evidence="2">Belongs to the major facilitator superfamily.</text>
</comment>
<feature type="transmembrane region" description="Helical" evidence="7">
    <location>
        <begin position="388"/>
        <end position="405"/>
    </location>
</feature>
<dbReference type="EMBL" id="SODP01000005">
    <property type="protein sequence ID" value="TDW54786.1"/>
    <property type="molecule type" value="Genomic_DNA"/>
</dbReference>
<feature type="transmembrane region" description="Helical" evidence="7">
    <location>
        <begin position="53"/>
        <end position="70"/>
    </location>
</feature>
<dbReference type="Proteomes" id="UP000295146">
    <property type="component" value="Unassembled WGS sequence"/>
</dbReference>
<evidence type="ECO:0000256" key="6">
    <source>
        <dbReference type="ARBA" id="ARBA00023136"/>
    </source>
</evidence>
<feature type="transmembrane region" description="Helical" evidence="7">
    <location>
        <begin position="326"/>
        <end position="350"/>
    </location>
</feature>
<dbReference type="InterPro" id="IPR051788">
    <property type="entry name" value="MFS_Transporter"/>
</dbReference>
<reference evidence="8 9" key="1">
    <citation type="submission" date="2019-03" db="EMBL/GenBank/DDBJ databases">
        <title>Genomic Encyclopedia of Type Strains, Phase III (KMG-III): the genomes of soil and plant-associated and newly described type strains.</title>
        <authorList>
            <person name="Whitman W."/>
        </authorList>
    </citation>
    <scope>NUCLEOTIDE SEQUENCE [LARGE SCALE GENOMIC DNA]</scope>
    <source>
        <strain evidence="8 9">VKM Ac-2573</strain>
    </source>
</reference>
<dbReference type="AlphaFoldDB" id="A0A4R8BJR5"/>
<dbReference type="Gene3D" id="1.20.1250.20">
    <property type="entry name" value="MFS general substrate transporter like domains"/>
    <property type="match status" value="1"/>
</dbReference>
<dbReference type="PANTHER" id="PTHR23514:SF3">
    <property type="entry name" value="BYPASS OF STOP CODON PROTEIN 6"/>
    <property type="match status" value="1"/>
</dbReference>
<feature type="transmembrane region" description="Helical" evidence="7">
    <location>
        <begin position="269"/>
        <end position="288"/>
    </location>
</feature>